<dbReference type="PANTHER" id="PTHR48449">
    <property type="entry name" value="DUF1985 DOMAIN-CONTAINING PROTEIN"/>
    <property type="match status" value="1"/>
</dbReference>
<dbReference type="AlphaFoldDB" id="A0A8X8BGD1"/>
<dbReference type="EMBL" id="JAAMPC010000001">
    <property type="protein sequence ID" value="KAG2332877.1"/>
    <property type="molecule type" value="Genomic_DNA"/>
</dbReference>
<evidence type="ECO:0000313" key="2">
    <source>
        <dbReference type="Proteomes" id="UP000886595"/>
    </source>
</evidence>
<proteinExistence type="predicted"/>
<evidence type="ECO:0000313" key="1">
    <source>
        <dbReference type="EMBL" id="KAG2332877.1"/>
    </source>
</evidence>
<protein>
    <submittedName>
        <fullName evidence="1">Uncharacterized protein</fullName>
    </submittedName>
</protein>
<keyword evidence="2" id="KW-1185">Reference proteome</keyword>
<dbReference type="PANTHER" id="PTHR48449:SF1">
    <property type="entry name" value="DUF1985 DOMAIN-CONTAINING PROTEIN"/>
    <property type="match status" value="1"/>
</dbReference>
<reference evidence="1 2" key="1">
    <citation type="submission" date="2020-02" db="EMBL/GenBank/DDBJ databases">
        <authorList>
            <person name="Ma Q."/>
            <person name="Huang Y."/>
            <person name="Song X."/>
            <person name="Pei D."/>
        </authorList>
    </citation>
    <scope>NUCLEOTIDE SEQUENCE [LARGE SCALE GENOMIC DNA]</scope>
    <source>
        <strain evidence="1">Sxm20200214</strain>
        <tissue evidence="1">Leaf</tissue>
    </source>
</reference>
<dbReference type="OrthoDB" id="1100108at2759"/>
<dbReference type="Proteomes" id="UP000886595">
    <property type="component" value="Unassembled WGS sequence"/>
</dbReference>
<organism evidence="1 2">
    <name type="scientific">Brassica carinata</name>
    <name type="common">Ethiopian mustard</name>
    <name type="synonym">Abyssinian cabbage</name>
    <dbReference type="NCBI Taxonomy" id="52824"/>
    <lineage>
        <taxon>Eukaryota</taxon>
        <taxon>Viridiplantae</taxon>
        <taxon>Streptophyta</taxon>
        <taxon>Embryophyta</taxon>
        <taxon>Tracheophyta</taxon>
        <taxon>Spermatophyta</taxon>
        <taxon>Magnoliopsida</taxon>
        <taxon>eudicotyledons</taxon>
        <taxon>Gunneridae</taxon>
        <taxon>Pentapetalae</taxon>
        <taxon>rosids</taxon>
        <taxon>malvids</taxon>
        <taxon>Brassicales</taxon>
        <taxon>Brassicaceae</taxon>
        <taxon>Brassiceae</taxon>
        <taxon>Brassica</taxon>
    </lineage>
</organism>
<name>A0A8X8BGD1_BRACI</name>
<comment type="caution">
    <text evidence="1">The sequence shown here is derived from an EMBL/GenBank/DDBJ whole genome shotgun (WGS) entry which is preliminary data.</text>
</comment>
<sequence length="136" mass="15634">MEGNNQEDHRLPPRLFATNRFPNGRLNIYSKPELLAFIRHVLRDTPELEYLRRSCFGKLFDLPSRQCPVSCKLIHAMLTRQLVCEDNSASKSLAQSPVCLVDRSLLDIPLIEKTSLKHAKILFGSSSLEKEIPHHW</sequence>
<gene>
    <name evidence="1" type="ORF">Bca52824_004057</name>
</gene>
<accession>A0A8X8BGD1</accession>